<evidence type="ECO:0000313" key="1">
    <source>
        <dbReference type="EMBL" id="CAE7021082.1"/>
    </source>
</evidence>
<dbReference type="EMBL" id="HG992979">
    <property type="protein sequence ID" value="CAE7021082.1"/>
    <property type="molecule type" value="Genomic_DNA"/>
</dbReference>
<dbReference type="AlphaFoldDB" id="A0A6S6VX35"/>
<organism evidence="1 2">
    <name type="scientific">Pyrenophora teres f. teres</name>
    <dbReference type="NCBI Taxonomy" id="97479"/>
    <lineage>
        <taxon>Eukaryota</taxon>
        <taxon>Fungi</taxon>
        <taxon>Dikarya</taxon>
        <taxon>Ascomycota</taxon>
        <taxon>Pezizomycotina</taxon>
        <taxon>Dothideomycetes</taxon>
        <taxon>Pleosporomycetidae</taxon>
        <taxon>Pleosporales</taxon>
        <taxon>Pleosporineae</taxon>
        <taxon>Pleosporaceae</taxon>
        <taxon>Pyrenophora</taxon>
    </lineage>
</organism>
<gene>
    <name evidence="1" type="ORF">PTTW11_03194</name>
</gene>
<dbReference type="PROSITE" id="PS51257">
    <property type="entry name" value="PROKAR_LIPOPROTEIN"/>
    <property type="match status" value="1"/>
</dbReference>
<evidence type="ECO:0000313" key="2">
    <source>
        <dbReference type="Proteomes" id="UP000472372"/>
    </source>
</evidence>
<sequence>MKLFAVIMMVIPAVLAGCEPLGNTNRHACHNFCAARQDQYFDFQYCVNQLCNTCET</sequence>
<reference evidence="1" key="1">
    <citation type="submission" date="2021-02" db="EMBL/GenBank/DDBJ databases">
        <authorList>
            <person name="Syme A R."/>
            <person name="Syme A R."/>
            <person name="Moolhuijzen P."/>
        </authorList>
    </citation>
    <scope>NUCLEOTIDE SEQUENCE</scope>
    <source>
        <strain evidence="1">W1-1</strain>
    </source>
</reference>
<accession>A0A6S6VX35</accession>
<proteinExistence type="predicted"/>
<evidence type="ECO:0008006" key="3">
    <source>
        <dbReference type="Google" id="ProtNLM"/>
    </source>
</evidence>
<protein>
    <recommendedName>
        <fullName evidence="3">Lipoprotein</fullName>
    </recommendedName>
</protein>
<dbReference type="Proteomes" id="UP000472372">
    <property type="component" value="Chromosome 3"/>
</dbReference>
<name>A0A6S6VX35_9PLEO</name>